<accession>A0A518DI05</accession>
<evidence type="ECO:0000313" key="1">
    <source>
        <dbReference type="EMBL" id="QDU91104.1"/>
    </source>
</evidence>
<sequence length="142" mass="15155">MKRVASKQPAARRSGVTLVELAASGVMLAVLLVLATRLVLAVDRQARLAERRTQASAVLQNLMEEATTRWQAASPEAVARLAAESSAPASLPDGALSAAVDEQDDPLPSRRVTLTLRWRDFPGAEPTQAALSGWVFRGEEAP</sequence>
<gene>
    <name evidence="1" type="ORF">Pla175_45220</name>
</gene>
<dbReference type="KEGG" id="pnd:Pla175_45220"/>
<reference evidence="1 2" key="1">
    <citation type="submission" date="2019-02" db="EMBL/GenBank/DDBJ databases">
        <title>Deep-cultivation of Planctomycetes and their phenomic and genomic characterization uncovers novel biology.</title>
        <authorList>
            <person name="Wiegand S."/>
            <person name="Jogler M."/>
            <person name="Boedeker C."/>
            <person name="Pinto D."/>
            <person name="Vollmers J."/>
            <person name="Rivas-Marin E."/>
            <person name="Kohn T."/>
            <person name="Peeters S.H."/>
            <person name="Heuer A."/>
            <person name="Rast P."/>
            <person name="Oberbeckmann S."/>
            <person name="Bunk B."/>
            <person name="Jeske O."/>
            <person name="Meyerdierks A."/>
            <person name="Storesund J.E."/>
            <person name="Kallscheuer N."/>
            <person name="Luecker S."/>
            <person name="Lage O.M."/>
            <person name="Pohl T."/>
            <person name="Merkel B.J."/>
            <person name="Hornburger P."/>
            <person name="Mueller R.-W."/>
            <person name="Bruemmer F."/>
            <person name="Labrenz M."/>
            <person name="Spormann A.M."/>
            <person name="Op den Camp H."/>
            <person name="Overmann J."/>
            <person name="Amann R."/>
            <person name="Jetten M.S.M."/>
            <person name="Mascher T."/>
            <person name="Medema M.H."/>
            <person name="Devos D.P."/>
            <person name="Kaster A.-K."/>
            <person name="Ovreas L."/>
            <person name="Rohde M."/>
            <person name="Galperin M.Y."/>
            <person name="Jogler C."/>
        </authorList>
    </citation>
    <scope>NUCLEOTIDE SEQUENCE [LARGE SCALE GENOMIC DNA]</scope>
    <source>
        <strain evidence="1 2">Pla175</strain>
    </source>
</reference>
<dbReference type="Proteomes" id="UP000317429">
    <property type="component" value="Chromosome"/>
</dbReference>
<protein>
    <submittedName>
        <fullName evidence="1">Uncharacterized protein</fullName>
    </submittedName>
</protein>
<dbReference type="PROSITE" id="PS00409">
    <property type="entry name" value="PROKAR_NTER_METHYL"/>
    <property type="match status" value="1"/>
</dbReference>
<dbReference type="InterPro" id="IPR012902">
    <property type="entry name" value="N_methyl_site"/>
</dbReference>
<proteinExistence type="predicted"/>
<name>A0A518DI05_9BACT</name>
<dbReference type="RefSeq" id="WP_197527069.1">
    <property type="nucleotide sequence ID" value="NZ_CP036291.1"/>
</dbReference>
<dbReference type="AlphaFoldDB" id="A0A518DI05"/>
<organism evidence="1 2">
    <name type="scientific">Pirellulimonas nuda</name>
    <dbReference type="NCBI Taxonomy" id="2528009"/>
    <lineage>
        <taxon>Bacteria</taxon>
        <taxon>Pseudomonadati</taxon>
        <taxon>Planctomycetota</taxon>
        <taxon>Planctomycetia</taxon>
        <taxon>Pirellulales</taxon>
        <taxon>Lacipirellulaceae</taxon>
        <taxon>Pirellulimonas</taxon>
    </lineage>
</organism>
<evidence type="ECO:0000313" key="2">
    <source>
        <dbReference type="Proteomes" id="UP000317429"/>
    </source>
</evidence>
<dbReference type="EMBL" id="CP036291">
    <property type="protein sequence ID" value="QDU91104.1"/>
    <property type="molecule type" value="Genomic_DNA"/>
</dbReference>
<keyword evidence="2" id="KW-1185">Reference proteome</keyword>